<dbReference type="Proteomes" id="UP000536835">
    <property type="component" value="Unassembled WGS sequence"/>
</dbReference>
<sequence length="252" mass="27011">MFKLLLAAALAALLLKPVSEMTLEECQERLVEISMEIAKNGGAITPEQEAEMAAIEARLDELINGKVADVADEMAGAEAEAEARDALTMPDTMPLDDVGRAIANALPGTFNDETCNDDTADVYQNYTAFYQRKPVDPKPEGILFSRRCGSDDGNSYDFSVDTTPDGKAFARNVSTMTAERRREEGVEALTLCGLPAFRSRGFQTTIIILGDEGNISLGEWEGSGRPVAARFATQAAMAEATDCKAILAAVSS</sequence>
<dbReference type="EMBL" id="JABFCX010000002">
    <property type="protein sequence ID" value="NNU15875.1"/>
    <property type="molecule type" value="Genomic_DNA"/>
</dbReference>
<dbReference type="AlphaFoldDB" id="A0A7Y3W4L2"/>
<evidence type="ECO:0000313" key="2">
    <source>
        <dbReference type="Proteomes" id="UP000536835"/>
    </source>
</evidence>
<evidence type="ECO:0000313" key="1">
    <source>
        <dbReference type="EMBL" id="NNU15875.1"/>
    </source>
</evidence>
<reference evidence="1 2" key="1">
    <citation type="submission" date="2020-05" db="EMBL/GenBank/DDBJ databases">
        <title>Parvularcula mediterraneae sp. nov., isolated from polypropylene straw from shallow seawater of the seashore of Laganas in Zakynthos island, Greece.</title>
        <authorList>
            <person name="Szabo I."/>
            <person name="Al-Omari J."/>
            <person name="Rado J."/>
            <person name="Szerdahelyi G.S."/>
        </authorList>
    </citation>
    <scope>NUCLEOTIDE SEQUENCE [LARGE SCALE GENOMIC DNA]</scope>
    <source>
        <strain evidence="1 2">ZS-1/3</strain>
    </source>
</reference>
<dbReference type="RefSeq" id="WP_173197668.1">
    <property type="nucleotide sequence ID" value="NZ_JABFCX010000002.1"/>
</dbReference>
<protein>
    <submittedName>
        <fullName evidence="1">Uncharacterized protein</fullName>
    </submittedName>
</protein>
<accession>A0A7Y3W4L2</accession>
<name>A0A7Y3W4L2_9PROT</name>
<proteinExistence type="predicted"/>
<comment type="caution">
    <text evidence="1">The sequence shown here is derived from an EMBL/GenBank/DDBJ whole genome shotgun (WGS) entry which is preliminary data.</text>
</comment>
<organism evidence="1 2">
    <name type="scientific">Parvularcula mediterranea</name>
    <dbReference type="NCBI Taxonomy" id="2732508"/>
    <lineage>
        <taxon>Bacteria</taxon>
        <taxon>Pseudomonadati</taxon>
        <taxon>Pseudomonadota</taxon>
        <taxon>Alphaproteobacteria</taxon>
        <taxon>Parvularculales</taxon>
        <taxon>Parvularculaceae</taxon>
        <taxon>Parvularcula</taxon>
    </lineage>
</organism>
<gene>
    <name evidence="1" type="ORF">HK107_06010</name>
</gene>
<keyword evidence="2" id="KW-1185">Reference proteome</keyword>